<proteinExistence type="predicted"/>
<dbReference type="EMBL" id="CAJVQB010070184">
    <property type="protein sequence ID" value="CAG8842788.1"/>
    <property type="molecule type" value="Genomic_DNA"/>
</dbReference>
<protein>
    <submittedName>
        <fullName evidence="1">41308_t:CDS:1</fullName>
    </submittedName>
</protein>
<gene>
    <name evidence="1" type="ORF">GMARGA_LOCUS36176</name>
</gene>
<comment type="caution">
    <text evidence="1">The sequence shown here is derived from an EMBL/GenBank/DDBJ whole genome shotgun (WGS) entry which is preliminary data.</text>
</comment>
<dbReference type="Proteomes" id="UP000789901">
    <property type="component" value="Unassembled WGS sequence"/>
</dbReference>
<organism evidence="1 2">
    <name type="scientific">Gigaspora margarita</name>
    <dbReference type="NCBI Taxonomy" id="4874"/>
    <lineage>
        <taxon>Eukaryota</taxon>
        <taxon>Fungi</taxon>
        <taxon>Fungi incertae sedis</taxon>
        <taxon>Mucoromycota</taxon>
        <taxon>Glomeromycotina</taxon>
        <taxon>Glomeromycetes</taxon>
        <taxon>Diversisporales</taxon>
        <taxon>Gigasporaceae</taxon>
        <taxon>Gigaspora</taxon>
    </lineage>
</organism>
<accession>A0ABN7WX76</accession>
<name>A0ABN7WX76_GIGMA</name>
<evidence type="ECO:0000313" key="2">
    <source>
        <dbReference type="Proteomes" id="UP000789901"/>
    </source>
</evidence>
<sequence>MSVASGSQVLSLCYIEQNSIDEILPTFDLQVLFIYSNEQSSQFILSNEILPTFDSQVLSVCSNRQSSQSILNNEILPTFDSQVLFICSNEQKNEFINYDISDRNEHQNIEFKDQEKLEIVSALIFQTWKQLDHHIRMYAKQNSFVLIITCSKSDDITRRRYQYACEHQDIGHSKKIAILENQKQAYTKRLEYKWLVNASCPKKTRKIKINSCYLEHLKQEIKYYTLKGLSIQIQLFLLEDKYPNVLFLLKDLSDTIQFFKKQNKVVNEAFVLLETLFNTKHKTQIG</sequence>
<keyword evidence="2" id="KW-1185">Reference proteome</keyword>
<feature type="non-terminal residue" evidence="1">
    <location>
        <position position="286"/>
    </location>
</feature>
<reference evidence="1 2" key="1">
    <citation type="submission" date="2021-06" db="EMBL/GenBank/DDBJ databases">
        <authorList>
            <person name="Kallberg Y."/>
            <person name="Tangrot J."/>
            <person name="Rosling A."/>
        </authorList>
    </citation>
    <scope>NUCLEOTIDE SEQUENCE [LARGE SCALE GENOMIC DNA]</scope>
    <source>
        <strain evidence="1 2">120-4 pot B 10/14</strain>
    </source>
</reference>
<evidence type="ECO:0000313" key="1">
    <source>
        <dbReference type="EMBL" id="CAG8842788.1"/>
    </source>
</evidence>